<dbReference type="Proteomes" id="UP001519273">
    <property type="component" value="Unassembled WGS sequence"/>
</dbReference>
<keyword evidence="2" id="KW-0489">Methyltransferase</keyword>
<gene>
    <name evidence="2" type="ORF">J2Z20_003627</name>
</gene>
<evidence type="ECO:0000259" key="1">
    <source>
        <dbReference type="Pfam" id="PF13649"/>
    </source>
</evidence>
<reference evidence="2 3" key="1">
    <citation type="submission" date="2021-03" db="EMBL/GenBank/DDBJ databases">
        <title>Genomic Encyclopedia of Type Strains, Phase IV (KMG-IV): sequencing the most valuable type-strain genomes for metagenomic binning, comparative biology and taxonomic classification.</title>
        <authorList>
            <person name="Goeker M."/>
        </authorList>
    </citation>
    <scope>NUCLEOTIDE SEQUENCE [LARGE SCALE GENOMIC DNA]</scope>
    <source>
        <strain evidence="2 3">DSM 23491</strain>
    </source>
</reference>
<keyword evidence="2" id="KW-0808">Transferase</keyword>
<dbReference type="GO" id="GO:0008168">
    <property type="term" value="F:methyltransferase activity"/>
    <property type="evidence" value="ECO:0007669"/>
    <property type="project" value="UniProtKB-KW"/>
</dbReference>
<dbReference type="CDD" id="cd02440">
    <property type="entry name" value="AdoMet_MTases"/>
    <property type="match status" value="1"/>
</dbReference>
<dbReference type="PANTHER" id="PTHR43591">
    <property type="entry name" value="METHYLTRANSFERASE"/>
    <property type="match status" value="1"/>
</dbReference>
<dbReference type="RefSeq" id="WP_209853409.1">
    <property type="nucleotide sequence ID" value="NZ_CBCRVE010000029.1"/>
</dbReference>
<dbReference type="EMBL" id="JAGGKP010000024">
    <property type="protein sequence ID" value="MBP1938685.1"/>
    <property type="molecule type" value="Genomic_DNA"/>
</dbReference>
<keyword evidence="3" id="KW-1185">Reference proteome</keyword>
<organism evidence="2 3">
    <name type="scientific">Paenibacillus sediminis</name>
    <dbReference type="NCBI Taxonomy" id="664909"/>
    <lineage>
        <taxon>Bacteria</taxon>
        <taxon>Bacillati</taxon>
        <taxon>Bacillota</taxon>
        <taxon>Bacilli</taxon>
        <taxon>Bacillales</taxon>
        <taxon>Paenibacillaceae</taxon>
        <taxon>Paenibacillus</taxon>
    </lineage>
</organism>
<comment type="caution">
    <text evidence="2">The sequence shown here is derived from an EMBL/GenBank/DDBJ whole genome shotgun (WGS) entry which is preliminary data.</text>
</comment>
<dbReference type="PANTHER" id="PTHR43591:SF24">
    <property type="entry name" value="2-METHOXY-6-POLYPRENYL-1,4-BENZOQUINOL METHYLASE, MITOCHONDRIAL"/>
    <property type="match status" value="1"/>
</dbReference>
<dbReference type="InterPro" id="IPR041698">
    <property type="entry name" value="Methyltransf_25"/>
</dbReference>
<dbReference type="InterPro" id="IPR029063">
    <property type="entry name" value="SAM-dependent_MTases_sf"/>
</dbReference>
<dbReference type="Gene3D" id="3.40.50.150">
    <property type="entry name" value="Vaccinia Virus protein VP39"/>
    <property type="match status" value="1"/>
</dbReference>
<proteinExistence type="predicted"/>
<evidence type="ECO:0000313" key="3">
    <source>
        <dbReference type="Proteomes" id="UP001519273"/>
    </source>
</evidence>
<name>A0ABS4H821_9BACL</name>
<protein>
    <submittedName>
        <fullName evidence="2">SAM-dependent methyltransferase</fullName>
    </submittedName>
</protein>
<feature type="domain" description="Methyltransferase" evidence="1">
    <location>
        <begin position="54"/>
        <end position="140"/>
    </location>
</feature>
<dbReference type="Pfam" id="PF13649">
    <property type="entry name" value="Methyltransf_25"/>
    <property type="match status" value="1"/>
</dbReference>
<accession>A0ABS4H821</accession>
<dbReference type="GO" id="GO:0032259">
    <property type="term" value="P:methylation"/>
    <property type="evidence" value="ECO:0007669"/>
    <property type="project" value="UniProtKB-KW"/>
</dbReference>
<sequence>MTIQNSNDIEWWNELALRLNGYQGNYKVNFVGLNGEVEFTNLVKDLLRDHPNTLDVGCADGRFAIDLSSFASRVTAIDLSPVMIEAAKKSTKAPNLEFIVCDAKEMPFSDNSFDLVISRRGPVSEPVFLEEAIRVTKPMGKIIEITIGERDAIEFKDVFNRGQGYLNKSKSRYLEIRNRLELNSEIKISQIHEYFCDAYYPSIEDVALLLSSTPIIDDFNIESDLPLLRTIETEYHTNKGIRRTYHRIIWIAEKL</sequence>
<evidence type="ECO:0000313" key="2">
    <source>
        <dbReference type="EMBL" id="MBP1938685.1"/>
    </source>
</evidence>
<dbReference type="SUPFAM" id="SSF53335">
    <property type="entry name" value="S-adenosyl-L-methionine-dependent methyltransferases"/>
    <property type="match status" value="1"/>
</dbReference>